<dbReference type="PANTHER" id="PTHR31131:SF6">
    <property type="entry name" value="CASTOR ACT DOMAIN-CONTAINING PROTEIN"/>
    <property type="match status" value="1"/>
</dbReference>
<evidence type="ECO:0000259" key="1">
    <source>
        <dbReference type="Pfam" id="PF13840"/>
    </source>
</evidence>
<dbReference type="PIRSF" id="PIRSF008459">
    <property type="entry name" value="UCP008459"/>
    <property type="match status" value="1"/>
</dbReference>
<dbReference type="InterPro" id="IPR016540">
    <property type="entry name" value="UCP008459"/>
</dbReference>
<name>A0A427XIT5_9TREE</name>
<protein>
    <recommendedName>
        <fullName evidence="1">CASTOR ACT domain-containing protein</fullName>
    </recommendedName>
</protein>
<dbReference type="GeneID" id="39586277"/>
<reference evidence="2 3" key="1">
    <citation type="submission" date="2018-11" db="EMBL/GenBank/DDBJ databases">
        <title>Genome sequence of Apiotrichum porosum DSM 27194.</title>
        <authorList>
            <person name="Aliyu H."/>
            <person name="Gorte O."/>
            <person name="Ochsenreither K."/>
        </authorList>
    </citation>
    <scope>NUCLEOTIDE SEQUENCE [LARGE SCALE GENOMIC DNA]</scope>
    <source>
        <strain evidence="2 3">DSM 27194</strain>
    </source>
</reference>
<dbReference type="AlphaFoldDB" id="A0A427XIT5"/>
<comment type="caution">
    <text evidence="2">The sequence shown here is derived from an EMBL/GenBank/DDBJ whole genome shotgun (WGS) entry which is preliminary data.</text>
</comment>
<dbReference type="SUPFAM" id="SSF55021">
    <property type="entry name" value="ACT-like"/>
    <property type="match status" value="1"/>
</dbReference>
<dbReference type="InterPro" id="IPR045865">
    <property type="entry name" value="ACT-like_dom_sf"/>
</dbReference>
<dbReference type="OrthoDB" id="58529at2759"/>
<evidence type="ECO:0000313" key="3">
    <source>
        <dbReference type="Proteomes" id="UP000279236"/>
    </source>
</evidence>
<gene>
    <name evidence="2" type="ORF">EHS24_001734</name>
</gene>
<dbReference type="PANTHER" id="PTHR31131">
    <property type="entry name" value="CHROMOSOME 1, WHOLE GENOME SHOTGUN SEQUENCE"/>
    <property type="match status" value="1"/>
</dbReference>
<evidence type="ECO:0000313" key="2">
    <source>
        <dbReference type="EMBL" id="RSH78819.1"/>
    </source>
</evidence>
<dbReference type="Proteomes" id="UP000279236">
    <property type="component" value="Unassembled WGS sequence"/>
</dbReference>
<dbReference type="RefSeq" id="XP_028473966.1">
    <property type="nucleotide sequence ID" value="XM_028617503.1"/>
</dbReference>
<dbReference type="GO" id="GO:0046394">
    <property type="term" value="P:carboxylic acid biosynthetic process"/>
    <property type="evidence" value="ECO:0007669"/>
    <property type="project" value="UniProtKB-ARBA"/>
</dbReference>
<proteinExistence type="predicted"/>
<keyword evidence="3" id="KW-1185">Reference proteome</keyword>
<sequence>MPAAPADSFALDKSNPVLALSAAVGGLYVHRFPAGTPVPPELFSNVGAADDFVSVTRVGNELSIVATKGATSNVGMPEPSAEHCGGPWTAMKVKGPLEHHMVGVLSALTDCLKRAGVSIFAISTWDTDYILITTDTLEKAKTALQADGWTWNATRLG</sequence>
<dbReference type="Gene3D" id="3.30.2130.10">
    <property type="entry name" value="VC0802-like"/>
    <property type="match status" value="1"/>
</dbReference>
<feature type="domain" description="CASTOR ACT" evidence="1">
    <location>
        <begin position="88"/>
        <end position="145"/>
    </location>
</feature>
<dbReference type="GO" id="GO:0006520">
    <property type="term" value="P:amino acid metabolic process"/>
    <property type="evidence" value="ECO:0007669"/>
    <property type="project" value="UniProtKB-ARBA"/>
</dbReference>
<dbReference type="EMBL" id="RSCE01000011">
    <property type="protein sequence ID" value="RSH78819.1"/>
    <property type="molecule type" value="Genomic_DNA"/>
</dbReference>
<accession>A0A427XIT5</accession>
<dbReference type="InterPro" id="IPR051719">
    <property type="entry name" value="CASTOR_mTORC1"/>
</dbReference>
<organism evidence="2 3">
    <name type="scientific">Apiotrichum porosum</name>
    <dbReference type="NCBI Taxonomy" id="105984"/>
    <lineage>
        <taxon>Eukaryota</taxon>
        <taxon>Fungi</taxon>
        <taxon>Dikarya</taxon>
        <taxon>Basidiomycota</taxon>
        <taxon>Agaricomycotina</taxon>
        <taxon>Tremellomycetes</taxon>
        <taxon>Trichosporonales</taxon>
        <taxon>Trichosporonaceae</taxon>
        <taxon>Apiotrichum</taxon>
    </lineage>
</organism>
<dbReference type="Pfam" id="PF13840">
    <property type="entry name" value="ACT_7"/>
    <property type="match status" value="1"/>
</dbReference>
<dbReference type="InterPro" id="IPR027795">
    <property type="entry name" value="CASTOR_ACT_dom"/>
</dbReference>